<organism evidence="6 7">
    <name type="scientific">Anaeromyxobacter oryzae</name>
    <dbReference type="NCBI Taxonomy" id="2918170"/>
    <lineage>
        <taxon>Bacteria</taxon>
        <taxon>Pseudomonadati</taxon>
        <taxon>Myxococcota</taxon>
        <taxon>Myxococcia</taxon>
        <taxon>Myxococcales</taxon>
        <taxon>Cystobacterineae</taxon>
        <taxon>Anaeromyxobacteraceae</taxon>
        <taxon>Anaeromyxobacter</taxon>
    </lineage>
</organism>
<comment type="catalytic activity">
    <reaction evidence="5">
        <text>7-aminomethyl-7-carbaguanosine(34) in tRNA + S-adenosyl-L-methionine = epoxyqueuosine(34) in tRNA + adenine + L-methionine + 2 H(+)</text>
        <dbReference type="Rhea" id="RHEA:32155"/>
        <dbReference type="Rhea" id="RHEA-COMP:10342"/>
        <dbReference type="Rhea" id="RHEA-COMP:18582"/>
        <dbReference type="ChEBI" id="CHEBI:15378"/>
        <dbReference type="ChEBI" id="CHEBI:16708"/>
        <dbReference type="ChEBI" id="CHEBI:57844"/>
        <dbReference type="ChEBI" id="CHEBI:59789"/>
        <dbReference type="ChEBI" id="CHEBI:82833"/>
        <dbReference type="ChEBI" id="CHEBI:194443"/>
        <dbReference type="EC" id="2.4.99.17"/>
    </reaction>
</comment>
<dbReference type="RefSeq" id="WP_248358680.1">
    <property type="nucleotide sequence ID" value="NZ_AP025591.1"/>
</dbReference>
<evidence type="ECO:0000256" key="2">
    <source>
        <dbReference type="ARBA" id="ARBA00022679"/>
    </source>
</evidence>
<comment type="pathway">
    <text evidence="5">tRNA modification; tRNA-queuosine biosynthesis.</text>
</comment>
<comment type="function">
    <text evidence="5">Transfers and isomerizes the ribose moiety from AdoMet to the 7-aminomethyl group of 7-deazaguanine (preQ1-tRNA) to give epoxyqueuosine (oQ-tRNA).</text>
</comment>
<sequence>MKLSDFDFPLPEELIAQAPVTPRDASRLLVVPPDAPPRHAAFADLPDLLEPGDLLVFNDTKVIPARLVGRKPTGGKVELLLCEPLEGGLGRRWRAMGQASKPIRAGAALEFDGLAARVDAVEGEGFYAVTLDREGAELEAALARAGRIPLPPYVHRDPSAEDAVRYQTVFARAPGSAAAPTAGLHFTEPLLARIAARGVARTAVTLHVGPGTFLPVRGDSVEGHRMHGERYVVAAEAAAQIAAARARGGRVVAVGTTSVRTLESAWRDGAVAAGEGRTELFIRPGHTFRVVDSLVTNFHLPRSTLLMLVSAFGGTDRVLGAYREAVAARYRFFSYGDAMFLPRRAP</sequence>
<accession>A0ABM7WQS0</accession>
<evidence type="ECO:0000256" key="3">
    <source>
        <dbReference type="ARBA" id="ARBA00022691"/>
    </source>
</evidence>
<dbReference type="NCBIfam" id="TIGR00113">
    <property type="entry name" value="queA"/>
    <property type="match status" value="1"/>
</dbReference>
<dbReference type="Gene3D" id="3.40.1780.10">
    <property type="entry name" value="QueA-like"/>
    <property type="match status" value="2"/>
</dbReference>
<comment type="subcellular location">
    <subcellularLocation>
        <location evidence="5">Cytoplasm</location>
    </subcellularLocation>
</comment>
<evidence type="ECO:0000313" key="6">
    <source>
        <dbReference type="EMBL" id="BDG01820.1"/>
    </source>
</evidence>
<dbReference type="PANTHER" id="PTHR30307">
    <property type="entry name" value="S-ADENOSYLMETHIONINE:TRNA RIBOSYLTRANSFERASE-ISOMERASE"/>
    <property type="match status" value="1"/>
</dbReference>
<dbReference type="PANTHER" id="PTHR30307:SF0">
    <property type="entry name" value="S-ADENOSYLMETHIONINE:TRNA RIBOSYLTRANSFERASE-ISOMERASE"/>
    <property type="match status" value="1"/>
</dbReference>
<dbReference type="InterPro" id="IPR003699">
    <property type="entry name" value="QueA"/>
</dbReference>
<evidence type="ECO:0000256" key="1">
    <source>
        <dbReference type="ARBA" id="ARBA00022490"/>
    </source>
</evidence>
<dbReference type="EMBL" id="AP025591">
    <property type="protein sequence ID" value="BDG01820.1"/>
    <property type="molecule type" value="Genomic_DNA"/>
</dbReference>
<dbReference type="HAMAP" id="MF_00113">
    <property type="entry name" value="QueA"/>
    <property type="match status" value="1"/>
</dbReference>
<reference evidence="7" key="1">
    <citation type="journal article" date="2022" name="Int. J. Syst. Evol. Microbiol.">
        <title>Anaeromyxobacter oryzae sp. nov., Anaeromyxobacter diazotrophicus sp. nov. and Anaeromyxobacter paludicola sp. nov., isolated from paddy soils.</title>
        <authorList>
            <person name="Itoh H."/>
            <person name="Xu Z."/>
            <person name="Mise K."/>
            <person name="Masuda Y."/>
            <person name="Ushijima N."/>
            <person name="Hayakawa C."/>
            <person name="Shiratori Y."/>
            <person name="Senoo K."/>
        </authorList>
    </citation>
    <scope>NUCLEOTIDE SEQUENCE [LARGE SCALE GENOMIC DNA]</scope>
    <source>
        <strain evidence="7">Red232</strain>
    </source>
</reference>
<keyword evidence="4 5" id="KW-0671">Queuosine biosynthesis</keyword>
<keyword evidence="3 5" id="KW-0949">S-adenosyl-L-methionine</keyword>
<dbReference type="EC" id="2.4.99.17" evidence="5"/>
<keyword evidence="7" id="KW-1185">Reference proteome</keyword>
<dbReference type="SUPFAM" id="SSF111337">
    <property type="entry name" value="QueA-like"/>
    <property type="match status" value="1"/>
</dbReference>
<dbReference type="Proteomes" id="UP001162891">
    <property type="component" value="Chromosome"/>
</dbReference>
<evidence type="ECO:0000256" key="4">
    <source>
        <dbReference type="ARBA" id="ARBA00022785"/>
    </source>
</evidence>
<comment type="subunit">
    <text evidence="5">Monomer.</text>
</comment>
<gene>
    <name evidence="5 6" type="primary">queA</name>
    <name evidence="6" type="ORF">AMOR_08160</name>
</gene>
<dbReference type="InterPro" id="IPR036100">
    <property type="entry name" value="QueA_sf"/>
</dbReference>
<keyword evidence="2 5" id="KW-0808">Transferase</keyword>
<keyword evidence="1 5" id="KW-0963">Cytoplasm</keyword>
<protein>
    <recommendedName>
        <fullName evidence="5">S-adenosylmethionine:tRNA ribosyltransferase-isomerase</fullName>
        <ecNumber evidence="5">2.4.99.17</ecNumber>
    </recommendedName>
    <alternativeName>
        <fullName evidence="5">Queuosine biosynthesis protein QueA</fullName>
    </alternativeName>
</protein>
<dbReference type="Gene3D" id="2.40.10.240">
    <property type="entry name" value="QueA-like"/>
    <property type="match status" value="1"/>
</dbReference>
<comment type="similarity">
    <text evidence="5">Belongs to the QueA family.</text>
</comment>
<proteinExistence type="inferred from homology"/>
<dbReference type="InterPro" id="IPR042118">
    <property type="entry name" value="QueA_dom1"/>
</dbReference>
<name>A0ABM7WQS0_9BACT</name>
<evidence type="ECO:0000313" key="7">
    <source>
        <dbReference type="Proteomes" id="UP001162891"/>
    </source>
</evidence>
<evidence type="ECO:0000256" key="5">
    <source>
        <dbReference type="HAMAP-Rule" id="MF_00113"/>
    </source>
</evidence>
<dbReference type="InterPro" id="IPR042119">
    <property type="entry name" value="QueA_dom2"/>
</dbReference>
<dbReference type="NCBIfam" id="NF001140">
    <property type="entry name" value="PRK00147.1"/>
    <property type="match status" value="1"/>
</dbReference>
<dbReference type="Pfam" id="PF02547">
    <property type="entry name" value="Queuosine_synth"/>
    <property type="match status" value="1"/>
</dbReference>